<organism evidence="1 2">
    <name type="scientific">Panagrolaimus sp. ES5</name>
    <dbReference type="NCBI Taxonomy" id="591445"/>
    <lineage>
        <taxon>Eukaryota</taxon>
        <taxon>Metazoa</taxon>
        <taxon>Ecdysozoa</taxon>
        <taxon>Nematoda</taxon>
        <taxon>Chromadorea</taxon>
        <taxon>Rhabditida</taxon>
        <taxon>Tylenchina</taxon>
        <taxon>Panagrolaimomorpha</taxon>
        <taxon>Panagrolaimoidea</taxon>
        <taxon>Panagrolaimidae</taxon>
        <taxon>Panagrolaimus</taxon>
    </lineage>
</organism>
<dbReference type="WBParaSite" id="ES5_v2.g7714.t1">
    <property type="protein sequence ID" value="ES5_v2.g7714.t1"/>
    <property type="gene ID" value="ES5_v2.g7714"/>
</dbReference>
<name>A0AC34GSY5_9BILA</name>
<sequence length="347" mass="39931">MLNECAFTENEVQHNQCLIRKAHKETIFKELTALGGQRVNQDIKDSSAYLAALKRHRKEQALDDEKCAFPNCDPDGFVKRIALKMKKAPETYPEDSNRIWFNVTTLTQYSFEEAAVLYYVGRIKTQYPNKKFKSRFYYYTSPADVAEYTVLSTGRELDNITGLMAEDTNWESFDITALARNWIENPEKNFGIMIKLIVEDDDGNEEYGEMVASTKPSAYLEISNTRFRIKEKRNSVVRYKTPLCDSSQNHKNTSCCLFPFTLSFDDFNWDWIISPKRINFWYCAGYCTVANLKSTSHSQVLFNNKNSMAMCCAPEVSEPIDILYQDSAGTLQLKTIPHMIVRSCSCS</sequence>
<accession>A0AC34GSY5</accession>
<proteinExistence type="predicted"/>
<evidence type="ECO:0000313" key="1">
    <source>
        <dbReference type="Proteomes" id="UP000887579"/>
    </source>
</evidence>
<protein>
    <submittedName>
        <fullName evidence="2">TGF-beta family profile domain-containing protein</fullName>
    </submittedName>
</protein>
<reference evidence="2" key="1">
    <citation type="submission" date="2022-11" db="UniProtKB">
        <authorList>
            <consortium name="WormBaseParasite"/>
        </authorList>
    </citation>
    <scope>IDENTIFICATION</scope>
</reference>
<dbReference type="Proteomes" id="UP000887579">
    <property type="component" value="Unplaced"/>
</dbReference>
<evidence type="ECO:0000313" key="2">
    <source>
        <dbReference type="WBParaSite" id="ES5_v2.g7714.t1"/>
    </source>
</evidence>